<sequence>MPKILTIAALQLLDSSKRILLVRKSGTRMFMQPGGKLEPDESPLSAVLREVHEELGLVFGPDDVVPAGVWIGPAANEADTDIHAHLFAAQTDCTPVVQAEIAEMLWIDPAAALRRTDIAPLLREKVLPGLLGP</sequence>
<dbReference type="InterPro" id="IPR000086">
    <property type="entry name" value="NUDIX_hydrolase_dom"/>
</dbReference>
<dbReference type="InterPro" id="IPR015797">
    <property type="entry name" value="NUDIX_hydrolase-like_dom_sf"/>
</dbReference>
<dbReference type="SUPFAM" id="SSF55811">
    <property type="entry name" value="Nudix"/>
    <property type="match status" value="1"/>
</dbReference>
<feature type="domain" description="Nudix hydrolase" evidence="3">
    <location>
        <begin position="2"/>
        <end position="131"/>
    </location>
</feature>
<dbReference type="PROSITE" id="PS00893">
    <property type="entry name" value="NUDIX_BOX"/>
    <property type="match status" value="1"/>
</dbReference>
<name>A0ABP9TJF1_9MICC</name>
<evidence type="ECO:0000256" key="2">
    <source>
        <dbReference type="ARBA" id="ARBA00022801"/>
    </source>
</evidence>
<organism evidence="4 5">
    <name type="scientific">Paeniglutamicibacter antarcticus</name>
    <dbReference type="NCBI Taxonomy" id="494023"/>
    <lineage>
        <taxon>Bacteria</taxon>
        <taxon>Bacillati</taxon>
        <taxon>Actinomycetota</taxon>
        <taxon>Actinomycetes</taxon>
        <taxon>Micrococcales</taxon>
        <taxon>Micrococcaceae</taxon>
        <taxon>Paeniglutamicibacter</taxon>
    </lineage>
</organism>
<dbReference type="Gene3D" id="3.90.79.10">
    <property type="entry name" value="Nucleoside Triphosphate Pyrophosphohydrolase"/>
    <property type="match status" value="1"/>
</dbReference>
<accession>A0ABP9TJF1</accession>
<proteinExistence type="predicted"/>
<dbReference type="InterPro" id="IPR020084">
    <property type="entry name" value="NUDIX_hydrolase_CS"/>
</dbReference>
<keyword evidence="2" id="KW-0378">Hydrolase</keyword>
<dbReference type="Proteomes" id="UP001501257">
    <property type="component" value="Unassembled WGS sequence"/>
</dbReference>
<evidence type="ECO:0000259" key="3">
    <source>
        <dbReference type="PROSITE" id="PS51462"/>
    </source>
</evidence>
<comment type="cofactor">
    <cofactor evidence="1">
        <name>Mg(2+)</name>
        <dbReference type="ChEBI" id="CHEBI:18420"/>
    </cofactor>
</comment>
<dbReference type="EMBL" id="BAABLK010000002">
    <property type="protein sequence ID" value="GAA5225530.1"/>
    <property type="molecule type" value="Genomic_DNA"/>
</dbReference>
<protein>
    <submittedName>
        <fullName evidence="4">NUDIX domain-containing protein</fullName>
    </submittedName>
</protein>
<dbReference type="PROSITE" id="PS51462">
    <property type="entry name" value="NUDIX"/>
    <property type="match status" value="1"/>
</dbReference>
<dbReference type="Pfam" id="PF00293">
    <property type="entry name" value="NUDIX"/>
    <property type="match status" value="1"/>
</dbReference>
<dbReference type="CDD" id="cd04690">
    <property type="entry name" value="NUDIX_Hydrolase"/>
    <property type="match status" value="1"/>
</dbReference>
<dbReference type="PANTHER" id="PTHR43046:SF2">
    <property type="entry name" value="8-OXO-DGTP DIPHOSPHATASE-RELATED"/>
    <property type="match status" value="1"/>
</dbReference>
<evidence type="ECO:0000313" key="4">
    <source>
        <dbReference type="EMBL" id="GAA5225530.1"/>
    </source>
</evidence>
<dbReference type="PANTHER" id="PTHR43046">
    <property type="entry name" value="GDP-MANNOSE MANNOSYL HYDROLASE"/>
    <property type="match status" value="1"/>
</dbReference>
<keyword evidence="5" id="KW-1185">Reference proteome</keyword>
<gene>
    <name evidence="4" type="ORF">GCM10025778_00600</name>
</gene>
<reference evidence="5" key="1">
    <citation type="journal article" date="2019" name="Int. J. Syst. Evol. Microbiol.">
        <title>The Global Catalogue of Microorganisms (GCM) 10K type strain sequencing project: providing services to taxonomists for standard genome sequencing and annotation.</title>
        <authorList>
            <consortium name="The Broad Institute Genomics Platform"/>
            <consortium name="The Broad Institute Genome Sequencing Center for Infectious Disease"/>
            <person name="Wu L."/>
            <person name="Ma J."/>
        </authorList>
    </citation>
    <scope>NUCLEOTIDE SEQUENCE [LARGE SCALE GENOMIC DNA]</scope>
    <source>
        <strain evidence="5">JCM 18952</strain>
    </source>
</reference>
<evidence type="ECO:0000313" key="5">
    <source>
        <dbReference type="Proteomes" id="UP001501257"/>
    </source>
</evidence>
<evidence type="ECO:0000256" key="1">
    <source>
        <dbReference type="ARBA" id="ARBA00001946"/>
    </source>
</evidence>
<comment type="caution">
    <text evidence="4">The sequence shown here is derived from an EMBL/GenBank/DDBJ whole genome shotgun (WGS) entry which is preliminary data.</text>
</comment>
<dbReference type="RefSeq" id="WP_210101924.1">
    <property type="nucleotide sequence ID" value="NZ_BAABLK010000002.1"/>
</dbReference>